<proteinExistence type="predicted"/>
<dbReference type="AlphaFoldDB" id="A0A7R9AYF0"/>
<organism evidence="8">
    <name type="scientific">Timema shepardi</name>
    <name type="common">Walking stick</name>
    <dbReference type="NCBI Taxonomy" id="629360"/>
    <lineage>
        <taxon>Eukaryota</taxon>
        <taxon>Metazoa</taxon>
        <taxon>Ecdysozoa</taxon>
        <taxon>Arthropoda</taxon>
        <taxon>Hexapoda</taxon>
        <taxon>Insecta</taxon>
        <taxon>Pterygota</taxon>
        <taxon>Neoptera</taxon>
        <taxon>Polyneoptera</taxon>
        <taxon>Phasmatodea</taxon>
        <taxon>Timematodea</taxon>
        <taxon>Timematoidea</taxon>
        <taxon>Timematidae</taxon>
        <taxon>Timema</taxon>
    </lineage>
</organism>
<keyword evidence="2 4" id="KW-0863">Zinc-finger</keyword>
<dbReference type="PANTHER" id="PTHR25462">
    <property type="entry name" value="BONUS, ISOFORM C-RELATED"/>
    <property type="match status" value="1"/>
</dbReference>
<sequence>MSQLKEMDELLRCSVCTERYNIDTRKPKILMCHHTFCLKCLKGWASKQANSKNGINISCPSCRKVTSVGKKGVSSLQDNFYLEHVQSAVNAMDGIFVSDEEETHDKKPAQDNIRYKIWCQTCKKTASSSCSTDSDHNICNFMRGAGEHLKNLRQSVTEKLITEINCWETVVAFFELANALVMLSPTAEDEEIEVRISSSMSVLKSVDASGQIQEDLNSYRLALTVARSELDSMLELHTISNKDPPALLVVIKLRHDIAPKMCANFVALCTGELGFGYKGTIIFKAHPNEHIVGGDIENNDGTGGYSIYNNKGLFIADECSLRDEMGAIRMRGMGTDIKTGNGLVGSQFHIWLERRDFRVYRRTLVIGQGNAASLLPMRAGQSRKQTNDRLKSETSCLASRSE</sequence>
<feature type="compositionally biased region" description="Polar residues" evidence="5">
    <location>
        <begin position="393"/>
        <end position="402"/>
    </location>
</feature>
<dbReference type="PROSITE" id="PS00518">
    <property type="entry name" value="ZF_RING_1"/>
    <property type="match status" value="1"/>
</dbReference>
<evidence type="ECO:0000256" key="4">
    <source>
        <dbReference type="PROSITE-ProRule" id="PRU00175"/>
    </source>
</evidence>
<accession>A0A7R9AYF0</accession>
<evidence type="ECO:0000256" key="3">
    <source>
        <dbReference type="ARBA" id="ARBA00022833"/>
    </source>
</evidence>
<evidence type="ECO:0000256" key="5">
    <source>
        <dbReference type="SAM" id="MobiDB-lite"/>
    </source>
</evidence>
<evidence type="ECO:0000313" key="8">
    <source>
        <dbReference type="EMBL" id="CAD7262870.1"/>
    </source>
</evidence>
<name>A0A7R9AYF0_TIMSH</name>
<dbReference type="GO" id="GO:0008270">
    <property type="term" value="F:zinc ion binding"/>
    <property type="evidence" value="ECO:0007669"/>
    <property type="project" value="UniProtKB-KW"/>
</dbReference>
<gene>
    <name evidence="8" type="ORF">TSIB3V08_LOCUS6966</name>
</gene>
<dbReference type="InterPro" id="IPR047153">
    <property type="entry name" value="TRIM45/56/19-like"/>
</dbReference>
<evidence type="ECO:0000259" key="6">
    <source>
        <dbReference type="PROSITE" id="PS50072"/>
    </source>
</evidence>
<dbReference type="Gene3D" id="2.40.100.10">
    <property type="entry name" value="Cyclophilin-like"/>
    <property type="match status" value="1"/>
</dbReference>
<feature type="domain" description="PPIase cyclophilin-type" evidence="6">
    <location>
        <begin position="236"/>
        <end position="402"/>
    </location>
</feature>
<dbReference type="Pfam" id="PF00160">
    <property type="entry name" value="Pro_isomerase"/>
    <property type="match status" value="1"/>
</dbReference>
<keyword evidence="1" id="KW-0479">Metal-binding</keyword>
<dbReference type="PANTHER" id="PTHR25462:SF296">
    <property type="entry name" value="MEIOTIC P26, ISOFORM F"/>
    <property type="match status" value="1"/>
</dbReference>
<dbReference type="GO" id="GO:0003755">
    <property type="term" value="F:peptidyl-prolyl cis-trans isomerase activity"/>
    <property type="evidence" value="ECO:0007669"/>
    <property type="project" value="InterPro"/>
</dbReference>
<keyword evidence="3" id="KW-0862">Zinc</keyword>
<dbReference type="Gene3D" id="3.30.40.10">
    <property type="entry name" value="Zinc/RING finger domain, C3HC4 (zinc finger)"/>
    <property type="match status" value="1"/>
</dbReference>
<dbReference type="SUPFAM" id="SSF50891">
    <property type="entry name" value="Cyclophilin-like"/>
    <property type="match status" value="1"/>
</dbReference>
<dbReference type="InterPro" id="IPR017907">
    <property type="entry name" value="Znf_RING_CS"/>
</dbReference>
<dbReference type="Pfam" id="PF13445">
    <property type="entry name" value="zf-RING_UBOX"/>
    <property type="match status" value="1"/>
</dbReference>
<evidence type="ECO:0000256" key="1">
    <source>
        <dbReference type="ARBA" id="ARBA00022723"/>
    </source>
</evidence>
<evidence type="ECO:0000259" key="7">
    <source>
        <dbReference type="PROSITE" id="PS50089"/>
    </source>
</evidence>
<dbReference type="PROSITE" id="PS50072">
    <property type="entry name" value="CSA_PPIASE_2"/>
    <property type="match status" value="1"/>
</dbReference>
<dbReference type="SUPFAM" id="SSF57850">
    <property type="entry name" value="RING/U-box"/>
    <property type="match status" value="1"/>
</dbReference>
<evidence type="ECO:0000256" key="2">
    <source>
        <dbReference type="ARBA" id="ARBA00022771"/>
    </source>
</evidence>
<dbReference type="PROSITE" id="PS50089">
    <property type="entry name" value="ZF_RING_2"/>
    <property type="match status" value="1"/>
</dbReference>
<dbReference type="EMBL" id="OC003148">
    <property type="protein sequence ID" value="CAD7262870.1"/>
    <property type="molecule type" value="Genomic_DNA"/>
</dbReference>
<protein>
    <submittedName>
        <fullName evidence="8">Uncharacterized protein</fullName>
    </submittedName>
</protein>
<dbReference type="GO" id="GO:0061630">
    <property type="term" value="F:ubiquitin protein ligase activity"/>
    <property type="evidence" value="ECO:0007669"/>
    <property type="project" value="TreeGrafter"/>
</dbReference>
<reference evidence="8" key="1">
    <citation type="submission" date="2020-11" db="EMBL/GenBank/DDBJ databases">
        <authorList>
            <person name="Tran Van P."/>
        </authorList>
    </citation>
    <scope>NUCLEOTIDE SEQUENCE</scope>
</reference>
<feature type="domain" description="RING-type" evidence="7">
    <location>
        <begin position="13"/>
        <end position="63"/>
    </location>
</feature>
<dbReference type="SMART" id="SM00184">
    <property type="entry name" value="RING"/>
    <property type="match status" value="1"/>
</dbReference>
<feature type="region of interest" description="Disordered" evidence="5">
    <location>
        <begin position="377"/>
        <end position="402"/>
    </location>
</feature>
<dbReference type="InterPro" id="IPR002130">
    <property type="entry name" value="Cyclophilin-type_PPIase_dom"/>
</dbReference>
<dbReference type="InterPro" id="IPR001841">
    <property type="entry name" value="Znf_RING"/>
</dbReference>
<dbReference type="InterPro" id="IPR027370">
    <property type="entry name" value="Znf-RING_euk"/>
</dbReference>
<dbReference type="InterPro" id="IPR029000">
    <property type="entry name" value="Cyclophilin-like_dom_sf"/>
</dbReference>
<dbReference type="InterPro" id="IPR013083">
    <property type="entry name" value="Znf_RING/FYVE/PHD"/>
</dbReference>